<evidence type="ECO:0000313" key="2">
    <source>
        <dbReference type="EMBL" id="RJF80743.1"/>
    </source>
</evidence>
<comment type="caution">
    <text evidence="2">The sequence shown here is derived from an EMBL/GenBank/DDBJ whole genome shotgun (WGS) entry which is preliminary data.</text>
</comment>
<dbReference type="Proteomes" id="UP000284605">
    <property type="component" value="Unassembled WGS sequence"/>
</dbReference>
<keyword evidence="1" id="KW-1133">Transmembrane helix</keyword>
<dbReference type="RefSeq" id="WP_119782795.1">
    <property type="nucleotide sequence ID" value="NZ_QYUK01000016.1"/>
</dbReference>
<name>A0A418VUC5_9PROT</name>
<dbReference type="EMBL" id="QYUK01000016">
    <property type="protein sequence ID" value="RJF80743.1"/>
    <property type="molecule type" value="Genomic_DNA"/>
</dbReference>
<organism evidence="2 3">
    <name type="scientific">Oleomonas cavernae</name>
    <dbReference type="NCBI Taxonomy" id="2320859"/>
    <lineage>
        <taxon>Bacteria</taxon>
        <taxon>Pseudomonadati</taxon>
        <taxon>Pseudomonadota</taxon>
        <taxon>Alphaproteobacteria</taxon>
        <taxon>Acetobacterales</taxon>
        <taxon>Acetobacteraceae</taxon>
        <taxon>Oleomonas</taxon>
    </lineage>
</organism>
<keyword evidence="3" id="KW-1185">Reference proteome</keyword>
<keyword evidence="1" id="KW-0812">Transmembrane</keyword>
<protein>
    <submittedName>
        <fullName evidence="2">Uncharacterized protein</fullName>
    </submittedName>
</protein>
<keyword evidence="1" id="KW-0472">Membrane</keyword>
<reference evidence="2 3" key="1">
    <citation type="submission" date="2018-09" db="EMBL/GenBank/DDBJ databases">
        <authorList>
            <person name="Zhu H."/>
        </authorList>
    </citation>
    <scope>NUCLEOTIDE SEQUENCE [LARGE SCALE GENOMIC DNA]</scope>
    <source>
        <strain evidence="2 3">K1W22B-8</strain>
    </source>
</reference>
<dbReference type="OrthoDB" id="9974563at2"/>
<dbReference type="AlphaFoldDB" id="A0A418VUC5"/>
<sequence>MYVLRTIARRADAALFGNIAARAAWAILGTALGLWQGPITMIVFAFGLIAVSETLNFLSKLPASRRQAPRPQVAIRTGQIRTV</sequence>
<proteinExistence type="predicted"/>
<evidence type="ECO:0000313" key="3">
    <source>
        <dbReference type="Proteomes" id="UP000284605"/>
    </source>
</evidence>
<feature type="transmembrane region" description="Helical" evidence="1">
    <location>
        <begin position="12"/>
        <end position="33"/>
    </location>
</feature>
<evidence type="ECO:0000256" key="1">
    <source>
        <dbReference type="SAM" id="Phobius"/>
    </source>
</evidence>
<accession>A0A418VUC5</accession>
<gene>
    <name evidence="2" type="ORF">D3874_27015</name>
</gene>
<feature type="transmembrane region" description="Helical" evidence="1">
    <location>
        <begin position="39"/>
        <end position="58"/>
    </location>
</feature>